<dbReference type="EMBL" id="JAEKNS010000090">
    <property type="protein sequence ID" value="MBJ7594916.1"/>
    <property type="molecule type" value="Genomic_DNA"/>
</dbReference>
<dbReference type="Pfam" id="PF01699">
    <property type="entry name" value="Na_Ca_ex"/>
    <property type="match status" value="1"/>
</dbReference>
<evidence type="ECO:0000256" key="3">
    <source>
        <dbReference type="ARBA" id="ARBA00022989"/>
    </source>
</evidence>
<keyword evidence="2 5" id="KW-0812">Transmembrane</keyword>
<dbReference type="GO" id="GO:0055085">
    <property type="term" value="P:transmembrane transport"/>
    <property type="evidence" value="ECO:0007669"/>
    <property type="project" value="InterPro"/>
</dbReference>
<organism evidence="8 9">
    <name type="scientific">Candidatus Aeolococcus gillhamiae</name>
    <dbReference type="NCBI Taxonomy" id="3127015"/>
    <lineage>
        <taxon>Bacteria</taxon>
        <taxon>Bacillati</taxon>
        <taxon>Candidatus Dormiibacterota</taxon>
        <taxon>Candidatus Dormibacteria</taxon>
        <taxon>Candidatus Aeolococcales</taxon>
        <taxon>Candidatus Aeolococcaceae</taxon>
        <taxon>Candidatus Aeolococcus</taxon>
    </lineage>
</organism>
<dbReference type="Gene3D" id="1.20.1420.30">
    <property type="entry name" value="NCX, central ion-binding region"/>
    <property type="match status" value="1"/>
</dbReference>
<evidence type="ECO:0000256" key="5">
    <source>
        <dbReference type="SAM" id="Phobius"/>
    </source>
</evidence>
<reference evidence="8" key="2">
    <citation type="submission" date="2018-05" db="EMBL/GenBank/DDBJ databases">
        <authorList>
            <person name="Ferrari B."/>
        </authorList>
    </citation>
    <scope>NUCLEOTIDE SEQUENCE</scope>
    <source>
        <strain evidence="8">RRmetagenome_bin12</strain>
    </source>
</reference>
<feature type="transmembrane region" description="Helical" evidence="5">
    <location>
        <begin position="68"/>
        <end position="92"/>
    </location>
</feature>
<keyword evidence="4 5" id="KW-0472">Membrane</keyword>
<evidence type="ECO:0000313" key="7">
    <source>
        <dbReference type="EMBL" id="MBJ7594916.1"/>
    </source>
</evidence>
<gene>
    <name evidence="8" type="ORF">DLM65_06865</name>
    <name evidence="7" type="ORF">JF886_08655</name>
</gene>
<proteinExistence type="predicted"/>
<evidence type="ECO:0000256" key="2">
    <source>
        <dbReference type="ARBA" id="ARBA00022692"/>
    </source>
</evidence>
<dbReference type="InterPro" id="IPR044880">
    <property type="entry name" value="NCX_ion-bd_dom_sf"/>
</dbReference>
<comment type="subcellular location">
    <subcellularLocation>
        <location evidence="1">Membrane</location>
        <topology evidence="1">Multi-pass membrane protein</topology>
    </subcellularLocation>
</comment>
<evidence type="ECO:0000256" key="1">
    <source>
        <dbReference type="ARBA" id="ARBA00004141"/>
    </source>
</evidence>
<name>A0A2W5ZDI3_9BACT</name>
<reference evidence="8 9" key="1">
    <citation type="journal article" date="2017" name="Nature">
        <title>Atmospheric trace gases support primary production in Antarctic desert surface soil.</title>
        <authorList>
            <person name="Ji M."/>
            <person name="Greening C."/>
            <person name="Vanwonterghem I."/>
            <person name="Carere C.R."/>
            <person name="Bay S.K."/>
            <person name="Steen J.A."/>
            <person name="Montgomery K."/>
            <person name="Lines T."/>
            <person name="Beardall J."/>
            <person name="van Dorst J."/>
            <person name="Snape I."/>
            <person name="Stott M.B."/>
            <person name="Hugenholtz P."/>
            <person name="Ferrari B.C."/>
        </authorList>
    </citation>
    <scope>NUCLEOTIDE SEQUENCE [LARGE SCALE GENOMIC DNA]</scope>
    <source>
        <strain evidence="8">RRmetagenome_bin12</strain>
    </source>
</reference>
<comment type="caution">
    <text evidence="8">The sequence shown here is derived from an EMBL/GenBank/DDBJ whole genome shotgun (WGS) entry which is preliminary data.</text>
</comment>
<feature type="domain" description="Sodium/calcium exchanger membrane region" evidence="6">
    <location>
        <begin position="6"/>
        <end position="93"/>
    </location>
</feature>
<dbReference type="RefSeq" id="WP_337311539.1">
    <property type="nucleotide sequence ID" value="NZ_JAEKNS010000090.1"/>
</dbReference>
<evidence type="ECO:0000313" key="9">
    <source>
        <dbReference type="Proteomes" id="UP000248724"/>
    </source>
</evidence>
<evidence type="ECO:0000259" key="6">
    <source>
        <dbReference type="Pfam" id="PF01699"/>
    </source>
</evidence>
<accession>A0A934K2C1</accession>
<protein>
    <recommendedName>
        <fullName evidence="6">Sodium/calcium exchanger membrane region domain-containing protein</fullName>
    </recommendedName>
</protein>
<evidence type="ECO:0000313" key="8">
    <source>
        <dbReference type="EMBL" id="PZR81005.1"/>
    </source>
</evidence>
<dbReference type="EMBL" id="QHBU01000128">
    <property type="protein sequence ID" value="PZR81005.1"/>
    <property type="molecule type" value="Genomic_DNA"/>
</dbReference>
<dbReference type="AlphaFoldDB" id="A0A2W5ZDI3"/>
<dbReference type="GO" id="GO:0016020">
    <property type="term" value="C:membrane"/>
    <property type="evidence" value="ECO:0007669"/>
    <property type="project" value="UniProtKB-SubCell"/>
</dbReference>
<reference evidence="7 10" key="3">
    <citation type="submission" date="2020-10" db="EMBL/GenBank/DDBJ databases">
        <title>Ca. Dormibacterota MAGs.</title>
        <authorList>
            <person name="Montgomery K."/>
        </authorList>
    </citation>
    <scope>NUCLEOTIDE SEQUENCE [LARGE SCALE GENOMIC DNA]</scope>
    <source>
        <strain evidence="7">SC8812_S17_18</strain>
    </source>
</reference>
<dbReference type="Proteomes" id="UP000606991">
    <property type="component" value="Unassembled WGS sequence"/>
</dbReference>
<dbReference type="Proteomes" id="UP000248724">
    <property type="component" value="Unassembled WGS sequence"/>
</dbReference>
<evidence type="ECO:0000256" key="4">
    <source>
        <dbReference type="ARBA" id="ARBA00023136"/>
    </source>
</evidence>
<dbReference type="InterPro" id="IPR004837">
    <property type="entry name" value="NaCa_Exmemb"/>
</dbReference>
<keyword evidence="3 5" id="KW-1133">Transmembrane helix</keyword>
<accession>A0A2W5ZDI3</accession>
<sequence length="147" mass="14751">MSPVLSLVAFLGGVVVVVLATERLLKGLVGASRLLRVAPFVASALLAGLEAENVAVGLAASSRGDAEIALGTAFGGAIFLVCFALGIGALIAPLRFSLPRGIPGSWPPCPSLGDVPWRSSLSVGVVKRSSCSPAIGVGHQPDLRIGG</sequence>
<evidence type="ECO:0000313" key="10">
    <source>
        <dbReference type="Proteomes" id="UP000606991"/>
    </source>
</evidence>